<evidence type="ECO:0000313" key="7">
    <source>
        <dbReference type="EMBL" id="MFC6149013.1"/>
    </source>
</evidence>
<dbReference type="SUPFAM" id="SSF52283">
    <property type="entry name" value="Formate/glycerate dehydrogenase catalytic domain-like"/>
    <property type="match status" value="1"/>
</dbReference>
<name>A0ABW1QKX1_9ACTN</name>
<dbReference type="Proteomes" id="UP001596097">
    <property type="component" value="Unassembled WGS sequence"/>
</dbReference>
<dbReference type="Pfam" id="PF02826">
    <property type="entry name" value="2-Hacid_dh_C"/>
    <property type="match status" value="1"/>
</dbReference>
<dbReference type="RefSeq" id="WP_377036006.1">
    <property type="nucleotide sequence ID" value="NZ_JBHSQL010000004.1"/>
</dbReference>
<dbReference type="Pfam" id="PF00389">
    <property type="entry name" value="2-Hacid_dh"/>
    <property type="match status" value="1"/>
</dbReference>
<gene>
    <name evidence="7" type="ORF">ACFPYK_06365</name>
</gene>
<keyword evidence="3" id="KW-0520">NAD</keyword>
<dbReference type="PANTHER" id="PTHR10996">
    <property type="entry name" value="2-HYDROXYACID DEHYDROGENASE-RELATED"/>
    <property type="match status" value="1"/>
</dbReference>
<feature type="domain" description="D-isomer specific 2-hydroxyacid dehydrogenase catalytic" evidence="5">
    <location>
        <begin position="22"/>
        <end position="283"/>
    </location>
</feature>
<evidence type="ECO:0000256" key="1">
    <source>
        <dbReference type="ARBA" id="ARBA00005854"/>
    </source>
</evidence>
<dbReference type="Gene3D" id="3.40.50.720">
    <property type="entry name" value="NAD(P)-binding Rossmann-like Domain"/>
    <property type="match status" value="2"/>
</dbReference>
<dbReference type="EMBL" id="JBHSQL010000004">
    <property type="protein sequence ID" value="MFC6149013.1"/>
    <property type="molecule type" value="Genomic_DNA"/>
</dbReference>
<keyword evidence="8" id="KW-1185">Reference proteome</keyword>
<reference evidence="8" key="1">
    <citation type="journal article" date="2019" name="Int. J. Syst. Evol. Microbiol.">
        <title>The Global Catalogue of Microorganisms (GCM) 10K type strain sequencing project: providing services to taxonomists for standard genome sequencing and annotation.</title>
        <authorList>
            <consortium name="The Broad Institute Genomics Platform"/>
            <consortium name="The Broad Institute Genome Sequencing Center for Infectious Disease"/>
            <person name="Wu L."/>
            <person name="Ma J."/>
        </authorList>
    </citation>
    <scope>NUCLEOTIDE SEQUENCE [LARGE SCALE GENOMIC DNA]</scope>
    <source>
        <strain evidence="8">CGMCC 4.7198</strain>
    </source>
</reference>
<sequence>MERIRADDGAVVGEPGPGTRIAVVTNKITVDDAMLDALPSLELVASYGVGLDHVDLDAAAARGVTVSHTPGVLDDCVADLAVGALLDVRRRISAGDRHVRSGAWTAGDPYPLGRRLSGTRVGILGLGRIGAAVARRLDAFWCEVGYHSRRRVEGSLYRYASSPLELATWADSLVVTVPGGPGTTAMVDAEVLDALGPNGYLVNVARGTVVDESALVHALKDGRIAGAALDTYLDEPYVPAALLEREDVVLLPHMGSATEETRAAMDDLLVANVEDWLRHGRARTPWVAAAP</sequence>
<evidence type="ECO:0000259" key="5">
    <source>
        <dbReference type="Pfam" id="PF00389"/>
    </source>
</evidence>
<comment type="caution">
    <text evidence="7">The sequence shown here is derived from an EMBL/GenBank/DDBJ whole genome shotgun (WGS) entry which is preliminary data.</text>
</comment>
<evidence type="ECO:0000256" key="3">
    <source>
        <dbReference type="ARBA" id="ARBA00023027"/>
    </source>
</evidence>
<keyword evidence="2 4" id="KW-0560">Oxidoreductase</keyword>
<dbReference type="InterPro" id="IPR006139">
    <property type="entry name" value="D-isomer_2_OHA_DH_cat_dom"/>
</dbReference>
<dbReference type="SUPFAM" id="SSF51735">
    <property type="entry name" value="NAD(P)-binding Rossmann-fold domains"/>
    <property type="match status" value="1"/>
</dbReference>
<dbReference type="CDD" id="cd12156">
    <property type="entry name" value="HPPR"/>
    <property type="match status" value="1"/>
</dbReference>
<feature type="domain" description="D-isomer specific 2-hydroxyacid dehydrogenase NAD-binding" evidence="6">
    <location>
        <begin position="83"/>
        <end position="255"/>
    </location>
</feature>
<evidence type="ECO:0000256" key="4">
    <source>
        <dbReference type="RuleBase" id="RU003719"/>
    </source>
</evidence>
<evidence type="ECO:0000256" key="2">
    <source>
        <dbReference type="ARBA" id="ARBA00023002"/>
    </source>
</evidence>
<dbReference type="InterPro" id="IPR006140">
    <property type="entry name" value="D-isomer_DH_NAD-bd"/>
</dbReference>
<dbReference type="InterPro" id="IPR036291">
    <property type="entry name" value="NAD(P)-bd_dom_sf"/>
</dbReference>
<dbReference type="PANTHER" id="PTHR10996:SF178">
    <property type="entry name" value="2-HYDROXYACID DEHYDROGENASE YGL185C-RELATED"/>
    <property type="match status" value="1"/>
</dbReference>
<dbReference type="PROSITE" id="PS00065">
    <property type="entry name" value="D_2_HYDROXYACID_DH_1"/>
    <property type="match status" value="1"/>
</dbReference>
<protein>
    <submittedName>
        <fullName evidence="7">2-hydroxyacid dehydrogenase</fullName>
    </submittedName>
</protein>
<accession>A0ABW1QKX1</accession>
<evidence type="ECO:0000313" key="8">
    <source>
        <dbReference type="Proteomes" id="UP001596097"/>
    </source>
</evidence>
<proteinExistence type="inferred from homology"/>
<dbReference type="InterPro" id="IPR029752">
    <property type="entry name" value="D-isomer_DH_CS1"/>
</dbReference>
<organism evidence="7 8">
    <name type="scientific">Mumia xiangluensis</name>
    <dbReference type="NCBI Taxonomy" id="1678900"/>
    <lineage>
        <taxon>Bacteria</taxon>
        <taxon>Bacillati</taxon>
        <taxon>Actinomycetota</taxon>
        <taxon>Actinomycetes</taxon>
        <taxon>Propionibacteriales</taxon>
        <taxon>Nocardioidaceae</taxon>
        <taxon>Mumia</taxon>
    </lineage>
</organism>
<dbReference type="InterPro" id="IPR050223">
    <property type="entry name" value="D-isomer_2-hydroxyacid_DH"/>
</dbReference>
<comment type="similarity">
    <text evidence="1 4">Belongs to the D-isomer specific 2-hydroxyacid dehydrogenase family.</text>
</comment>
<evidence type="ECO:0000259" key="6">
    <source>
        <dbReference type="Pfam" id="PF02826"/>
    </source>
</evidence>